<dbReference type="InterPro" id="IPR013094">
    <property type="entry name" value="AB_hydrolase_3"/>
</dbReference>
<comment type="caution">
    <text evidence="4">The sequence shown here is derived from an EMBL/GenBank/DDBJ whole genome shotgun (WGS) entry which is preliminary data.</text>
</comment>
<name>A0A2B7WMC0_9EURO</name>
<evidence type="ECO:0000256" key="2">
    <source>
        <dbReference type="ARBA" id="ARBA00022801"/>
    </source>
</evidence>
<dbReference type="GO" id="GO:0004771">
    <property type="term" value="F:sterol ester esterase activity"/>
    <property type="evidence" value="ECO:0007669"/>
    <property type="project" value="TreeGrafter"/>
</dbReference>
<dbReference type="Pfam" id="PF07859">
    <property type="entry name" value="Abhydrolase_3"/>
    <property type="match status" value="1"/>
</dbReference>
<protein>
    <recommendedName>
        <fullName evidence="3">Alpha/beta hydrolase fold-3 domain-containing protein</fullName>
    </recommendedName>
</protein>
<evidence type="ECO:0000313" key="5">
    <source>
        <dbReference type="Proteomes" id="UP000224080"/>
    </source>
</evidence>
<dbReference type="AlphaFoldDB" id="A0A2B7WMC0"/>
<dbReference type="PROSITE" id="PS01173">
    <property type="entry name" value="LIPASE_GDXG_HIS"/>
    <property type="match status" value="1"/>
</dbReference>
<dbReference type="SUPFAM" id="SSF53474">
    <property type="entry name" value="alpha/beta-Hydrolases"/>
    <property type="match status" value="1"/>
</dbReference>
<dbReference type="GO" id="GO:0019433">
    <property type="term" value="P:triglyceride catabolic process"/>
    <property type="evidence" value="ECO:0007669"/>
    <property type="project" value="TreeGrafter"/>
</dbReference>
<dbReference type="GO" id="GO:0004806">
    <property type="term" value="F:triacylglycerol lipase activity"/>
    <property type="evidence" value="ECO:0007669"/>
    <property type="project" value="TreeGrafter"/>
</dbReference>
<organism evidence="4 5">
    <name type="scientific">Blastomyces parvus</name>
    <dbReference type="NCBI Taxonomy" id="2060905"/>
    <lineage>
        <taxon>Eukaryota</taxon>
        <taxon>Fungi</taxon>
        <taxon>Dikarya</taxon>
        <taxon>Ascomycota</taxon>
        <taxon>Pezizomycotina</taxon>
        <taxon>Eurotiomycetes</taxon>
        <taxon>Eurotiomycetidae</taxon>
        <taxon>Onygenales</taxon>
        <taxon>Ajellomycetaceae</taxon>
        <taxon>Blastomyces</taxon>
    </lineage>
</organism>
<dbReference type="STRING" id="2060905.A0A2B7WMC0"/>
<dbReference type="InterPro" id="IPR002168">
    <property type="entry name" value="Lipase_GDXG_HIS_AS"/>
</dbReference>
<dbReference type="PANTHER" id="PTHR23025:SF3">
    <property type="entry name" value="HORMONE-SENSITIVE LIPASE"/>
    <property type="match status" value="1"/>
</dbReference>
<gene>
    <name evidence="4" type="ORF">GX51_07143</name>
</gene>
<dbReference type="InterPro" id="IPR029058">
    <property type="entry name" value="AB_hydrolase_fold"/>
</dbReference>
<dbReference type="GO" id="GO:0005829">
    <property type="term" value="C:cytosol"/>
    <property type="evidence" value="ECO:0007669"/>
    <property type="project" value="TreeGrafter"/>
</dbReference>
<keyword evidence="2" id="KW-0378">Hydrolase</keyword>
<sequence>MSPPNPLSIDGRVFDPAEISDESRGFIASLQRLASELPKWYEIGAAEYRRLRAEGGTVLPGPTLLPSASDLSVPSREPNRTIPCRVLKPQHGQPAKAVFMHIHGGGWCLSDEKSHDQMLQEIADTHGVVCLSVGYRLAPENPFPAGPHDCFDVAEWLVENAKSVFQAPLAFVGGDSAGAHLSTLVALHLLRHADARFSQFRLKGLILLYGCFSLSWTPGVYSFARRVPSLVLDLEIMDAFRNAFLPGWSQATLENPDVSPLYADLASLRGKLPPALFTCGTEDYLLDDTLFMSMRWLAAGGGVDVKIVPGAPHGFISFPRATVGSGTAEGRQAMDDFLQKHL</sequence>
<feature type="domain" description="Alpha/beta hydrolase fold-3" evidence="3">
    <location>
        <begin position="100"/>
        <end position="316"/>
    </location>
</feature>
<comment type="similarity">
    <text evidence="1">Belongs to the 'GDXG' lipolytic enzyme family.</text>
</comment>
<proteinExistence type="inferred from homology"/>
<reference evidence="4 5" key="1">
    <citation type="submission" date="2017-10" db="EMBL/GenBank/DDBJ databases">
        <title>Comparative genomics in systemic dimorphic fungi from Ajellomycetaceae.</title>
        <authorList>
            <person name="Munoz J.F."/>
            <person name="Mcewen J.G."/>
            <person name="Clay O.K."/>
            <person name="Cuomo C.A."/>
        </authorList>
    </citation>
    <scope>NUCLEOTIDE SEQUENCE [LARGE SCALE GENOMIC DNA]</scope>
    <source>
        <strain evidence="4 5">UAMH130</strain>
    </source>
</reference>
<evidence type="ECO:0000256" key="1">
    <source>
        <dbReference type="ARBA" id="ARBA00010515"/>
    </source>
</evidence>
<dbReference type="OrthoDB" id="408631at2759"/>
<dbReference type="Proteomes" id="UP000224080">
    <property type="component" value="Unassembled WGS sequence"/>
</dbReference>
<accession>A0A2B7WMC0</accession>
<evidence type="ECO:0000313" key="4">
    <source>
        <dbReference type="EMBL" id="PGG97762.1"/>
    </source>
</evidence>
<dbReference type="Gene3D" id="3.40.50.1820">
    <property type="entry name" value="alpha/beta hydrolase"/>
    <property type="match status" value="1"/>
</dbReference>
<dbReference type="EMBL" id="PDNC01000135">
    <property type="protein sequence ID" value="PGG97762.1"/>
    <property type="molecule type" value="Genomic_DNA"/>
</dbReference>
<dbReference type="PANTHER" id="PTHR23025">
    <property type="entry name" value="TRIACYLGLYCEROL LIPASE"/>
    <property type="match status" value="1"/>
</dbReference>
<evidence type="ECO:0000259" key="3">
    <source>
        <dbReference type="Pfam" id="PF07859"/>
    </source>
</evidence>
<keyword evidence="5" id="KW-1185">Reference proteome</keyword>